<gene>
    <name evidence="1" type="ORF">NS359_09200</name>
</gene>
<name>A0A147DQB5_9MICO</name>
<accession>A0A147DQB5</accession>
<evidence type="ECO:0008006" key="3">
    <source>
        <dbReference type="Google" id="ProtNLM"/>
    </source>
</evidence>
<sequence>MTVSHDVRTDRHPLTAEGSVELAVLDRNGFDESRHVGAGVVVAADGTVLDAVGDVHASIYPRSTMKPFQALAIRRAGAKFSDDELVLTTASHAGTAPHQALALHMLESFDHVEADLGCPPDLPFDRATARTMDGPRRLAMNCSGKHAGMLAACRVNGWDEATYLEVTHPLQQRVRETVEEYTGEVVDVVGTDGCGAPVFPLTLRGLARGFAGVVARSDADAAALVDAVLDHPWAIDGVGRANTVTIERLRVLAKFGAEGVMVMGLPGGAAVAVKTLDGSQRAGTLAALTLLERNGLVDAAGVADVLAATGEQVLGGGVPVGAVRAGSGLR</sequence>
<dbReference type="OrthoDB" id="9780674at2"/>
<organism evidence="1 2">
    <name type="scientific">Curtobacterium oceanosedimentum</name>
    <dbReference type="NCBI Taxonomy" id="465820"/>
    <lineage>
        <taxon>Bacteria</taxon>
        <taxon>Bacillati</taxon>
        <taxon>Actinomycetota</taxon>
        <taxon>Actinomycetes</taxon>
        <taxon>Micrococcales</taxon>
        <taxon>Microbacteriaceae</taxon>
        <taxon>Curtobacterium</taxon>
    </lineage>
</organism>
<dbReference type="EMBL" id="LDRC01000047">
    <property type="protein sequence ID" value="KTR51704.1"/>
    <property type="molecule type" value="Genomic_DNA"/>
</dbReference>
<dbReference type="PANTHER" id="PTHR42110">
    <property type="entry name" value="L-ASPARAGINASE, PUTATIVE (AFU_ORTHOLOGUE AFUA_3G11890)-RELATED"/>
    <property type="match status" value="1"/>
</dbReference>
<dbReference type="Pfam" id="PF06089">
    <property type="entry name" value="Asparaginase_II"/>
    <property type="match status" value="1"/>
</dbReference>
<dbReference type="AlphaFoldDB" id="A0A147DQB5"/>
<evidence type="ECO:0000313" key="1">
    <source>
        <dbReference type="EMBL" id="KTR51704.1"/>
    </source>
</evidence>
<protein>
    <recommendedName>
        <fullName evidence="3">Asparaginase</fullName>
    </recommendedName>
</protein>
<dbReference type="Proteomes" id="UP000072763">
    <property type="component" value="Unassembled WGS sequence"/>
</dbReference>
<evidence type="ECO:0000313" key="2">
    <source>
        <dbReference type="Proteomes" id="UP000072763"/>
    </source>
</evidence>
<reference evidence="1 2" key="1">
    <citation type="journal article" date="2016" name="Front. Microbiol.">
        <title>Genomic Resource of Rice Seed Associated Bacteria.</title>
        <authorList>
            <person name="Midha S."/>
            <person name="Bansal K."/>
            <person name="Sharma S."/>
            <person name="Kumar N."/>
            <person name="Patil P.P."/>
            <person name="Chaudhry V."/>
            <person name="Patil P.B."/>
        </authorList>
    </citation>
    <scope>NUCLEOTIDE SEQUENCE [LARGE SCALE GENOMIC DNA]</scope>
    <source>
        <strain evidence="1 2">NS359</strain>
    </source>
</reference>
<proteinExistence type="predicted"/>
<dbReference type="STRING" id="465820.NS263_00015"/>
<comment type="caution">
    <text evidence="1">The sequence shown here is derived from an EMBL/GenBank/DDBJ whole genome shotgun (WGS) entry which is preliminary data.</text>
</comment>
<dbReference type="InterPro" id="IPR010349">
    <property type="entry name" value="Asparaginase_II"/>
</dbReference>
<dbReference type="PATRIC" id="fig|465820.4.peg.2005"/>
<dbReference type="PANTHER" id="PTHR42110:SF1">
    <property type="entry name" value="L-ASPARAGINASE, PUTATIVE (AFU_ORTHOLOGUE AFUA_3G11890)-RELATED"/>
    <property type="match status" value="1"/>
</dbReference>
<dbReference type="RefSeq" id="WP_058749864.1">
    <property type="nucleotide sequence ID" value="NZ_LDRC01000047.1"/>
</dbReference>